<proteinExistence type="inferred from homology"/>
<dbReference type="InterPro" id="IPR052536">
    <property type="entry name" value="ABC-4_Integral_Memb_Prot"/>
</dbReference>
<feature type="transmembrane region" description="Helical" evidence="6">
    <location>
        <begin position="111"/>
        <end position="135"/>
    </location>
</feature>
<sequence>MKRGFYRKFAVDCIRKNKRMYIPYILTCILMVTLFYIIQALSTNSNLDMVYGSEAIRYMLKIGTGLMIIFSTIFLFYTNSFLTKQRKHEFGIYNVLGLEKRHIARIILNETFIVAVISLVCGILAGILLYKLAYVGLLRLMDAEIPLGFEISKASILYTIILFAVIYLILFLNAFRQIRFSNTIALLRGSSVGEKEPRSKWLLAILGIVSIVIGYGISVSITNPLAAFGLFFLAVLFVVAGTYLLFIAGSIIWLKALRKNKKYYYKASHFINVSNMIYRMKQNAASLASICILSTMVIIAISTTLSLYAGTDNVMKTRYPREVNVNAYLRTANYSDRYFDRAHTLLNDIAAEEGVSVSNEIYVTALGIGAQQEGDTFLTDESGISVNVNNICSLIFTSADDYGRLSGEQPVLDKNEILVYSNTGSPYPYDSLSLMGEEFTVADTLDDFPEQEAFSANVGLDVYYVVVDSTDTLLHLYDLQTNVYGDNASSIDYYCGFNVSDMSKSETIVKQFQNRYEDTQTAFEQQAGSGLEDGSELLSVNAETRSGNRDSFLSLYGSMFFIGIFLSIIFLIATVLIIYYKQISEGLQDAKRYEIMQNVGLSKENIRKYIRSQVLMVFFLPLVVAGIHSAFAFPIVSRLLSVLAMGDVKYFIYCLIGTFAGFALLYIVIYLVTARSYYKIVSK</sequence>
<evidence type="ECO:0000256" key="5">
    <source>
        <dbReference type="ARBA" id="ARBA00023136"/>
    </source>
</evidence>
<feature type="transmembrane region" description="Helical" evidence="6">
    <location>
        <begin position="58"/>
        <end position="77"/>
    </location>
</feature>
<protein>
    <submittedName>
        <fullName evidence="8">FtsX-like permease family protein</fullName>
    </submittedName>
</protein>
<feature type="transmembrane region" description="Helical" evidence="6">
    <location>
        <begin position="155"/>
        <end position="175"/>
    </location>
</feature>
<comment type="subcellular location">
    <subcellularLocation>
        <location evidence="1 6">Cell membrane</location>
        <topology evidence="1 6">Multi-pass membrane protein</topology>
    </subcellularLocation>
</comment>
<feature type="domain" description="ABC3 transporter permease C-terminal" evidence="7">
    <location>
        <begin position="65"/>
        <end position="182"/>
    </location>
</feature>
<feature type="transmembrane region" description="Helical" evidence="6">
    <location>
        <begin position="614"/>
        <end position="635"/>
    </location>
</feature>
<keyword evidence="5 6" id="KW-0472">Membrane</keyword>
<dbReference type="GO" id="GO:0055085">
    <property type="term" value="P:transmembrane transport"/>
    <property type="evidence" value="ECO:0007669"/>
    <property type="project" value="UniProtKB-UniRule"/>
</dbReference>
<evidence type="ECO:0000256" key="2">
    <source>
        <dbReference type="ARBA" id="ARBA00022475"/>
    </source>
</evidence>
<feature type="transmembrane region" description="Helical" evidence="6">
    <location>
        <begin position="201"/>
        <end position="221"/>
    </location>
</feature>
<feature type="transmembrane region" description="Helical" evidence="6">
    <location>
        <begin position="650"/>
        <end position="673"/>
    </location>
</feature>
<keyword evidence="2 6" id="KW-1003">Cell membrane</keyword>
<dbReference type="InterPro" id="IPR003838">
    <property type="entry name" value="ABC3_permease_C"/>
</dbReference>
<dbReference type="PANTHER" id="PTHR46795:SF3">
    <property type="entry name" value="ABC TRANSPORTER PERMEASE"/>
    <property type="match status" value="1"/>
</dbReference>
<evidence type="ECO:0000256" key="4">
    <source>
        <dbReference type="ARBA" id="ARBA00022989"/>
    </source>
</evidence>
<keyword evidence="4 6" id="KW-1133">Transmembrane helix</keyword>
<evidence type="ECO:0000313" key="8">
    <source>
        <dbReference type="EMBL" id="HIZ06497.1"/>
    </source>
</evidence>
<keyword evidence="3 6" id="KW-0812">Transmembrane</keyword>
<reference evidence="8" key="1">
    <citation type="journal article" date="2021" name="PeerJ">
        <title>Extensive microbial diversity within the chicken gut microbiome revealed by metagenomics and culture.</title>
        <authorList>
            <person name="Gilroy R."/>
            <person name="Ravi A."/>
            <person name="Getino M."/>
            <person name="Pursley I."/>
            <person name="Horton D.L."/>
            <person name="Alikhan N.F."/>
            <person name="Baker D."/>
            <person name="Gharbi K."/>
            <person name="Hall N."/>
            <person name="Watson M."/>
            <person name="Adriaenssens E.M."/>
            <person name="Foster-Nyarko E."/>
            <person name="Jarju S."/>
            <person name="Secka A."/>
            <person name="Antonio M."/>
            <person name="Oren A."/>
            <person name="Chaudhuri R.R."/>
            <person name="La Ragione R."/>
            <person name="Hildebrand F."/>
            <person name="Pallen M.J."/>
        </authorList>
    </citation>
    <scope>NUCLEOTIDE SEQUENCE</scope>
    <source>
        <strain evidence="8">CHK192-9172</strain>
    </source>
</reference>
<evidence type="ECO:0000313" key="9">
    <source>
        <dbReference type="Proteomes" id="UP000824024"/>
    </source>
</evidence>
<dbReference type="InterPro" id="IPR027022">
    <property type="entry name" value="ABC_permease_BceB-typ"/>
</dbReference>
<name>A0A9D2D0V1_9FIRM</name>
<evidence type="ECO:0000256" key="1">
    <source>
        <dbReference type="ARBA" id="ARBA00004651"/>
    </source>
</evidence>
<evidence type="ECO:0000256" key="6">
    <source>
        <dbReference type="PIRNR" id="PIRNR018968"/>
    </source>
</evidence>
<dbReference type="PANTHER" id="PTHR46795">
    <property type="entry name" value="ABC TRANSPORTER PERMEASE-RELATED-RELATED"/>
    <property type="match status" value="1"/>
</dbReference>
<feature type="transmembrane region" description="Helical" evidence="6">
    <location>
        <begin position="21"/>
        <end position="38"/>
    </location>
</feature>
<feature type="transmembrane region" description="Helical" evidence="6">
    <location>
        <begin position="284"/>
        <end position="309"/>
    </location>
</feature>
<accession>A0A9D2D0V1</accession>
<comment type="similarity">
    <text evidence="6">Belongs to the ABC-4 integral membrane protein family.</text>
</comment>
<feature type="transmembrane region" description="Helical" evidence="6">
    <location>
        <begin position="227"/>
        <end position="254"/>
    </location>
</feature>
<keyword evidence="6" id="KW-0813">Transport</keyword>
<dbReference type="EMBL" id="DXCH01000030">
    <property type="protein sequence ID" value="HIZ06497.1"/>
    <property type="molecule type" value="Genomic_DNA"/>
</dbReference>
<feature type="transmembrane region" description="Helical" evidence="6">
    <location>
        <begin position="555"/>
        <end position="580"/>
    </location>
</feature>
<dbReference type="PIRSF" id="PIRSF018968">
    <property type="entry name" value="ABC_permease_BceB"/>
    <property type="match status" value="1"/>
</dbReference>
<evidence type="ECO:0000256" key="3">
    <source>
        <dbReference type="ARBA" id="ARBA00022692"/>
    </source>
</evidence>
<reference evidence="8" key="2">
    <citation type="submission" date="2021-04" db="EMBL/GenBank/DDBJ databases">
        <authorList>
            <person name="Gilroy R."/>
        </authorList>
    </citation>
    <scope>NUCLEOTIDE SEQUENCE</scope>
    <source>
        <strain evidence="8">CHK192-9172</strain>
    </source>
</reference>
<dbReference type="AlphaFoldDB" id="A0A9D2D0V1"/>
<comment type="caution">
    <text evidence="8">The sequence shown here is derived from an EMBL/GenBank/DDBJ whole genome shotgun (WGS) entry which is preliminary data.</text>
</comment>
<organism evidence="8 9">
    <name type="scientific">Candidatus Eubacterium avistercoris</name>
    <dbReference type="NCBI Taxonomy" id="2838567"/>
    <lineage>
        <taxon>Bacteria</taxon>
        <taxon>Bacillati</taxon>
        <taxon>Bacillota</taxon>
        <taxon>Clostridia</taxon>
        <taxon>Eubacteriales</taxon>
        <taxon>Eubacteriaceae</taxon>
        <taxon>Eubacterium</taxon>
    </lineage>
</organism>
<gene>
    <name evidence="8" type="ORF">IAA08_01015</name>
</gene>
<dbReference type="Proteomes" id="UP000824024">
    <property type="component" value="Unassembled WGS sequence"/>
</dbReference>
<dbReference type="GO" id="GO:0005886">
    <property type="term" value="C:plasma membrane"/>
    <property type="evidence" value="ECO:0007669"/>
    <property type="project" value="UniProtKB-SubCell"/>
</dbReference>
<evidence type="ECO:0000259" key="7">
    <source>
        <dbReference type="Pfam" id="PF02687"/>
    </source>
</evidence>
<dbReference type="Pfam" id="PF02687">
    <property type="entry name" value="FtsX"/>
    <property type="match status" value="1"/>
</dbReference>